<dbReference type="PANTHER" id="PTHR11091:SF0">
    <property type="entry name" value="MALATE DEHYDROGENASE"/>
    <property type="match status" value="1"/>
</dbReference>
<dbReference type="AlphaFoldDB" id="X1UVX3"/>
<evidence type="ECO:0008006" key="3">
    <source>
        <dbReference type="Google" id="ProtNLM"/>
    </source>
</evidence>
<dbReference type="Pfam" id="PF02615">
    <property type="entry name" value="Ldh_2"/>
    <property type="match status" value="1"/>
</dbReference>
<accession>X1UVX3</accession>
<dbReference type="GO" id="GO:0016491">
    <property type="term" value="F:oxidoreductase activity"/>
    <property type="evidence" value="ECO:0007669"/>
    <property type="project" value="InterPro"/>
</dbReference>
<protein>
    <recommendedName>
        <fullName evidence="3">Malate dehydrogenase</fullName>
    </recommendedName>
</protein>
<name>X1UVX3_9ZZZZ</name>
<feature type="non-terminal residue" evidence="2">
    <location>
        <position position="72"/>
    </location>
</feature>
<organism evidence="2">
    <name type="scientific">marine sediment metagenome</name>
    <dbReference type="NCBI Taxonomy" id="412755"/>
    <lineage>
        <taxon>unclassified sequences</taxon>
        <taxon>metagenomes</taxon>
        <taxon>ecological metagenomes</taxon>
    </lineage>
</organism>
<gene>
    <name evidence="2" type="ORF">S12H4_52409</name>
</gene>
<dbReference type="SUPFAM" id="SSF89733">
    <property type="entry name" value="L-sulfolactate dehydrogenase-like"/>
    <property type="match status" value="1"/>
</dbReference>
<dbReference type="PANTHER" id="PTHR11091">
    <property type="entry name" value="OXIDOREDUCTASE-RELATED"/>
    <property type="match status" value="1"/>
</dbReference>
<proteinExistence type="inferred from homology"/>
<evidence type="ECO:0000256" key="1">
    <source>
        <dbReference type="ARBA" id="ARBA00006056"/>
    </source>
</evidence>
<dbReference type="EMBL" id="BARW01033252">
    <property type="protein sequence ID" value="GAJ07762.1"/>
    <property type="molecule type" value="Genomic_DNA"/>
</dbReference>
<comment type="caution">
    <text evidence="2">The sequence shown here is derived from an EMBL/GenBank/DDBJ whole genome shotgun (WGS) entry which is preliminary data.</text>
</comment>
<dbReference type="InterPro" id="IPR036111">
    <property type="entry name" value="Mal/L-sulfo/L-lacto_DH-like_sf"/>
</dbReference>
<comment type="similarity">
    <text evidence="1">Belongs to the LDH2/MDH2 oxidoreductase family.</text>
</comment>
<reference evidence="2" key="1">
    <citation type="journal article" date="2014" name="Front. Microbiol.">
        <title>High frequency of phylogenetically diverse reductive dehalogenase-homologous genes in deep subseafloor sedimentary metagenomes.</title>
        <authorList>
            <person name="Kawai M."/>
            <person name="Futagami T."/>
            <person name="Toyoda A."/>
            <person name="Takaki Y."/>
            <person name="Nishi S."/>
            <person name="Hori S."/>
            <person name="Arai W."/>
            <person name="Tsubouchi T."/>
            <person name="Morono Y."/>
            <person name="Uchiyama I."/>
            <person name="Ito T."/>
            <person name="Fujiyama A."/>
            <person name="Inagaki F."/>
            <person name="Takami H."/>
        </authorList>
    </citation>
    <scope>NUCLEOTIDE SEQUENCE</scope>
    <source>
        <strain evidence="2">Expedition CK06-06</strain>
    </source>
</reference>
<evidence type="ECO:0000313" key="2">
    <source>
        <dbReference type="EMBL" id="GAJ07762.1"/>
    </source>
</evidence>
<sequence length="72" mass="7770">MVTKSGTVDAGRLIDFAAKALQKMGVPEEDARITARILVATDLRGVDSHGVAHLAPFYIRRIKAGLINVEPQ</sequence>
<dbReference type="InterPro" id="IPR043144">
    <property type="entry name" value="Mal/L-sulf/L-lact_DH-like_ah"/>
</dbReference>
<dbReference type="InterPro" id="IPR003767">
    <property type="entry name" value="Malate/L-lactate_DH-like"/>
</dbReference>
<dbReference type="Gene3D" id="1.10.1530.10">
    <property type="match status" value="1"/>
</dbReference>